<protein>
    <submittedName>
        <fullName evidence="2">Uncharacterized protein</fullName>
    </submittedName>
</protein>
<dbReference type="HOGENOM" id="CLU_584937_0_0_9"/>
<dbReference type="KEGG" id="faa:HMPREF0389_01345"/>
<gene>
    <name evidence="2" type="ordered locus">HMPREF0389_01345</name>
</gene>
<evidence type="ECO:0000256" key="1">
    <source>
        <dbReference type="SAM" id="MobiDB-lite"/>
    </source>
</evidence>
<organism evidence="2 3">
    <name type="scientific">Filifactor alocis (strain ATCC 35896 / CCUG 47790 / D40 B5)</name>
    <name type="common">Fusobacterium alocis</name>
    <dbReference type="NCBI Taxonomy" id="546269"/>
    <lineage>
        <taxon>Bacteria</taxon>
        <taxon>Bacillati</taxon>
        <taxon>Bacillota</taxon>
        <taxon>Clostridia</taxon>
        <taxon>Peptostreptococcales</taxon>
        <taxon>Filifactoraceae</taxon>
        <taxon>Filifactor</taxon>
    </lineage>
</organism>
<feature type="compositionally biased region" description="Low complexity" evidence="1">
    <location>
        <begin position="104"/>
        <end position="115"/>
    </location>
</feature>
<accession>D6GTA7</accession>
<evidence type="ECO:0000313" key="3">
    <source>
        <dbReference type="Proteomes" id="UP000007468"/>
    </source>
</evidence>
<keyword evidence="3" id="KW-1185">Reference proteome</keyword>
<sequence>MVWNIVIAALCVVVVSGIIILKPWQQEEQPIKENLLSLGIQEQRDGIEEALEHQYPNLKDVKVEQGAYSLDLYNMTVEEGRCHFEAKVTFPEEKKDSPKAIANEEQQPSTSSQEQGNGIGAAPVSQNIETKSPVRMKGAYFKVFLVDSLDFNKRKEISASYEAVPTKEENVVVYKLDGILTSDDLKFLIRKNQKLVIQSSFYDSDMDNLVDYEGISQYPHHPFKDVMLDVSEENWKISVHYPINQEIPTEYGSIIVDELIVGPSQMILTTRNALEKGYSLKAFEGGKLIASNGKIYGLQRSYAFEGSPEGKMHFYFNPSNYFEVDQQKEYTFQFDNIVLNDNREDKLVLSKQGAYPQVHRILGQEVVIESFKYEEASGMLELDMIYNPELISLDMYMAESSSRVFSPPVLQETTRINPKSREKEVVQTTILPAKLKFHVQNKNEYTLLINHNDFYVNKSGELKIKGQ</sequence>
<dbReference type="Proteomes" id="UP000007468">
    <property type="component" value="Chromosome"/>
</dbReference>
<evidence type="ECO:0000313" key="2">
    <source>
        <dbReference type="EMBL" id="EFE27714.2"/>
    </source>
</evidence>
<proteinExistence type="predicted"/>
<reference evidence="3" key="1">
    <citation type="submission" date="2010-12" db="EMBL/GenBank/DDBJ databases">
        <title>The genome sequence of Filifactor alocis strain ATCC 35896.</title>
        <authorList>
            <consortium name="The Broad Institute Genome Sequencing Platform"/>
            <person name="Ward D."/>
            <person name="Earl A."/>
            <person name="Feldgarden M."/>
            <person name="Young S.K."/>
            <person name="Gargeya S."/>
            <person name="Zeng Q."/>
            <person name="Alvarado L."/>
            <person name="Berlin A."/>
            <person name="Bochicchio J."/>
            <person name="Chapman S.B."/>
            <person name="Chen Z."/>
            <person name="Freedman E."/>
            <person name="Gellesch M."/>
            <person name="Goldberg J."/>
            <person name="Griggs A."/>
            <person name="Gujja S."/>
            <person name="Heilman E."/>
            <person name="Heiman D."/>
            <person name="Howarth C."/>
            <person name="Mehta T."/>
            <person name="Neiman D."/>
            <person name="Pearson M."/>
            <person name="Roberts A."/>
            <person name="Saif S."/>
            <person name="Shea T."/>
            <person name="Shenoy N."/>
            <person name="Sisk P."/>
            <person name="Stolte C."/>
            <person name="Sykes S."/>
            <person name="White J."/>
            <person name="Yandava C."/>
            <person name="Izard J."/>
            <person name="Blanton J.M."/>
            <person name="Baranova O.V."/>
            <person name="Tanner A.C."/>
            <person name="Dewhirst F.E."/>
            <person name="Haas B."/>
            <person name="Nusbaum C."/>
            <person name="Birren B."/>
        </authorList>
    </citation>
    <scope>NUCLEOTIDE SEQUENCE [LARGE SCALE GENOMIC DNA]</scope>
    <source>
        <strain evidence="3">ATCC 35896 / CCUG 47790 / D40 B5</strain>
    </source>
</reference>
<name>D6GTA7_FILAD</name>
<dbReference type="AlphaFoldDB" id="D6GTA7"/>
<dbReference type="EMBL" id="CP002390">
    <property type="protein sequence ID" value="EFE27714.2"/>
    <property type="molecule type" value="Genomic_DNA"/>
</dbReference>
<feature type="region of interest" description="Disordered" evidence="1">
    <location>
        <begin position="93"/>
        <end position="126"/>
    </location>
</feature>